<protein>
    <recommendedName>
        <fullName evidence="5">Flagellar protein FliT</fullName>
    </recommendedName>
</protein>
<name>A0ABV7RDT1_9NEIS</name>
<evidence type="ECO:0000313" key="7">
    <source>
        <dbReference type="Proteomes" id="UP001595741"/>
    </source>
</evidence>
<dbReference type="Gene3D" id="1.20.58.380">
    <property type="entry name" value="Flagellar protein flit"/>
    <property type="match status" value="1"/>
</dbReference>
<accession>A0ABV7RDT1</accession>
<gene>
    <name evidence="6" type="ORF">ACFOLG_07345</name>
</gene>
<keyword evidence="3" id="KW-1005">Bacterial flagellum biogenesis</keyword>
<evidence type="ECO:0000256" key="2">
    <source>
        <dbReference type="ARBA" id="ARBA00022490"/>
    </source>
</evidence>
<keyword evidence="7" id="KW-1185">Reference proteome</keyword>
<sequence length="107" mass="11910">MVPSDSPQQSAAVRQLLPLLQDMLLLAQRGDWDGFAERREQLAALDYRILSAEELSVAEADGLRAELLQAQLLLQQLTMLAQLEQKQLSGQLVTMSNQNKLDATYGQ</sequence>
<dbReference type="EMBL" id="JBHRXN010000014">
    <property type="protein sequence ID" value="MFC3531998.1"/>
    <property type="molecule type" value="Genomic_DNA"/>
</dbReference>
<comment type="caution">
    <text evidence="6">The sequence shown here is derived from an EMBL/GenBank/DDBJ whole genome shotgun (WGS) entry which is preliminary data.</text>
</comment>
<keyword evidence="4" id="KW-0143">Chaperone</keyword>
<dbReference type="Pfam" id="PF05400">
    <property type="entry name" value="FliT"/>
    <property type="match status" value="1"/>
</dbReference>
<evidence type="ECO:0000313" key="6">
    <source>
        <dbReference type="EMBL" id="MFC3531998.1"/>
    </source>
</evidence>
<reference evidence="7" key="1">
    <citation type="journal article" date="2019" name="Int. J. Syst. Evol. Microbiol.">
        <title>The Global Catalogue of Microorganisms (GCM) 10K type strain sequencing project: providing services to taxonomists for standard genome sequencing and annotation.</title>
        <authorList>
            <consortium name="The Broad Institute Genomics Platform"/>
            <consortium name="The Broad Institute Genome Sequencing Center for Infectious Disease"/>
            <person name="Wu L."/>
            <person name="Ma J."/>
        </authorList>
    </citation>
    <scope>NUCLEOTIDE SEQUENCE [LARGE SCALE GENOMIC DNA]</scope>
    <source>
        <strain evidence="7">KCTC 42742</strain>
    </source>
</reference>
<dbReference type="Proteomes" id="UP001595741">
    <property type="component" value="Unassembled WGS sequence"/>
</dbReference>
<comment type="subcellular location">
    <subcellularLocation>
        <location evidence="1">Cytoplasm</location>
        <location evidence="1">Cytosol</location>
    </subcellularLocation>
</comment>
<organism evidence="6 7">
    <name type="scientific">Vogesella facilis</name>
    <dbReference type="NCBI Taxonomy" id="1655232"/>
    <lineage>
        <taxon>Bacteria</taxon>
        <taxon>Pseudomonadati</taxon>
        <taxon>Pseudomonadota</taxon>
        <taxon>Betaproteobacteria</taxon>
        <taxon>Neisseriales</taxon>
        <taxon>Chromobacteriaceae</taxon>
        <taxon>Vogesella</taxon>
    </lineage>
</organism>
<evidence type="ECO:0000256" key="3">
    <source>
        <dbReference type="ARBA" id="ARBA00022795"/>
    </source>
</evidence>
<evidence type="ECO:0000256" key="1">
    <source>
        <dbReference type="ARBA" id="ARBA00004514"/>
    </source>
</evidence>
<dbReference type="InterPro" id="IPR008622">
    <property type="entry name" value="FliT"/>
</dbReference>
<evidence type="ECO:0000256" key="5">
    <source>
        <dbReference type="ARBA" id="ARBA00093797"/>
    </source>
</evidence>
<evidence type="ECO:0000256" key="4">
    <source>
        <dbReference type="ARBA" id="ARBA00023186"/>
    </source>
</evidence>
<dbReference type="RefSeq" id="WP_386090186.1">
    <property type="nucleotide sequence ID" value="NZ_JBHRXN010000014.1"/>
</dbReference>
<proteinExistence type="predicted"/>
<keyword evidence="2" id="KW-0963">Cytoplasm</keyword>